<dbReference type="GO" id="GO:0005886">
    <property type="term" value="C:plasma membrane"/>
    <property type="evidence" value="ECO:0007669"/>
    <property type="project" value="TreeGrafter"/>
</dbReference>
<dbReference type="GO" id="GO:0004144">
    <property type="term" value="F:diacylglycerol O-acyltransferase activity"/>
    <property type="evidence" value="ECO:0007669"/>
    <property type="project" value="UniProtKB-EC"/>
</dbReference>
<evidence type="ECO:0000259" key="13">
    <source>
        <dbReference type="Pfam" id="PF06974"/>
    </source>
</evidence>
<dbReference type="InterPro" id="IPR014292">
    <property type="entry name" value="Acyl_transf_WS/DGAT"/>
</dbReference>
<dbReference type="Pfam" id="PF06974">
    <property type="entry name" value="WS_DGAT_C"/>
    <property type="match status" value="1"/>
</dbReference>
<dbReference type="GO" id="GO:0071731">
    <property type="term" value="P:response to nitric oxide"/>
    <property type="evidence" value="ECO:0007669"/>
    <property type="project" value="TreeGrafter"/>
</dbReference>
<evidence type="ECO:0000313" key="15">
    <source>
        <dbReference type="Proteomes" id="UP000596063"/>
    </source>
</evidence>
<gene>
    <name evidence="14" type="ORF">I6N98_14535</name>
</gene>
<dbReference type="Proteomes" id="UP000596063">
    <property type="component" value="Chromosome"/>
</dbReference>
<dbReference type="RefSeq" id="WP_198569057.1">
    <property type="nucleotide sequence ID" value="NZ_CP066167.1"/>
</dbReference>
<comment type="pathway">
    <text evidence="1">Glycerolipid metabolism; triacylglycerol biosynthesis.</text>
</comment>
<comment type="pathway">
    <text evidence="2">Lipid metabolism.</text>
</comment>
<evidence type="ECO:0000256" key="6">
    <source>
        <dbReference type="ARBA" id="ARBA00022679"/>
    </source>
</evidence>
<accession>A0A7T4UQ05</accession>
<evidence type="ECO:0000256" key="10">
    <source>
        <dbReference type="ARBA" id="ARBA00048109"/>
    </source>
</evidence>
<feature type="region of interest" description="Disordered" evidence="11">
    <location>
        <begin position="474"/>
        <end position="496"/>
    </location>
</feature>
<dbReference type="PANTHER" id="PTHR31650">
    <property type="entry name" value="O-ACYLTRANSFERASE (WSD1-LIKE) FAMILY PROTEIN"/>
    <property type="match status" value="1"/>
</dbReference>
<feature type="domain" description="O-acyltransferase WSD1 C-terminal" evidence="13">
    <location>
        <begin position="314"/>
        <end position="463"/>
    </location>
</feature>
<evidence type="ECO:0000256" key="8">
    <source>
        <dbReference type="ARBA" id="ARBA00023098"/>
    </source>
</evidence>
<evidence type="ECO:0000256" key="5">
    <source>
        <dbReference type="ARBA" id="ARBA00022516"/>
    </source>
</evidence>
<evidence type="ECO:0000256" key="9">
    <source>
        <dbReference type="ARBA" id="ARBA00023315"/>
    </source>
</evidence>
<dbReference type="GO" id="GO:0006071">
    <property type="term" value="P:glycerol metabolic process"/>
    <property type="evidence" value="ECO:0007669"/>
    <property type="project" value="UniProtKB-KW"/>
</dbReference>
<dbReference type="UniPathway" id="UPA00282"/>
<keyword evidence="8" id="KW-0443">Lipid metabolism</keyword>
<evidence type="ECO:0000256" key="2">
    <source>
        <dbReference type="ARBA" id="ARBA00005189"/>
    </source>
</evidence>
<evidence type="ECO:0000256" key="3">
    <source>
        <dbReference type="ARBA" id="ARBA00009587"/>
    </source>
</evidence>
<dbReference type="NCBIfam" id="TIGR02946">
    <property type="entry name" value="acyl_WS_DGAT"/>
    <property type="match status" value="1"/>
</dbReference>
<dbReference type="GO" id="GO:0019432">
    <property type="term" value="P:triglyceride biosynthetic process"/>
    <property type="evidence" value="ECO:0007669"/>
    <property type="project" value="UniProtKB-UniPathway"/>
</dbReference>
<keyword evidence="5" id="KW-0444">Lipid biosynthesis</keyword>
<evidence type="ECO:0000256" key="7">
    <source>
        <dbReference type="ARBA" id="ARBA00022798"/>
    </source>
</evidence>
<dbReference type="PANTHER" id="PTHR31650:SF1">
    <property type="entry name" value="WAX ESTER SYNTHASE_DIACYLGLYCEROL ACYLTRANSFERASE 4-RELATED"/>
    <property type="match status" value="1"/>
</dbReference>
<keyword evidence="7" id="KW-0319">Glycerol metabolism</keyword>
<reference evidence="14 15" key="1">
    <citation type="submission" date="2020-12" db="EMBL/GenBank/DDBJ databases">
        <authorList>
            <person name="Shan Y."/>
        </authorList>
    </citation>
    <scope>NUCLEOTIDE SEQUENCE [LARGE SCALE GENOMIC DNA]</scope>
    <source>
        <strain evidence="15">csc3.9</strain>
    </source>
</reference>
<organism evidence="14 15">
    <name type="scientific">Spongiibacter nanhainus</name>
    <dbReference type="NCBI Taxonomy" id="2794344"/>
    <lineage>
        <taxon>Bacteria</taxon>
        <taxon>Pseudomonadati</taxon>
        <taxon>Pseudomonadota</taxon>
        <taxon>Gammaproteobacteria</taxon>
        <taxon>Cellvibrionales</taxon>
        <taxon>Spongiibacteraceae</taxon>
        <taxon>Spongiibacter</taxon>
    </lineage>
</organism>
<proteinExistence type="inferred from homology"/>
<sequence>MKQLSHTDAIFVYNETTNTPLHISPILIYDTSSAEGGVRFKDILARFEERIHKSPVFRQKLVKVPFNLDSPYWINDENFDLEFHVRHLSLPKPGDWRQFCILLARLHSRPLDLNRPPWEAYIIEGLDNITGMPPGAFAMYMKIHHSAIDGATGNQMIEALHDLEPYPQTQHTPTPWQGEAPPSDFTLLKNAYFNALKSPRQAMRVAKHAYRSHKEGKKGYKGKAFTNHEVKDRIRFNEAVTPHRVFGGFRMDLQELKYIKNTVAEGTLNDVLLSIVGGAMRRYLAEKSELPENSLVAGVPISTRDADNHNAEGGNQVAGMRLHLRTDIADPVERLKLIHQDAVSSKAYANAIGVERMATIIDSIPSGLASVGMRVAAGTHLAARTPMLHTIVTNVPGPQFPMYMAGARAGLWLGAGCPLDGTGLFHTINSYYGSVCLAFICCREMMPDPDFYHQCITGAYHELLEAAQAIEAKAANSPRGKVEAAPKPKARKARSA</sequence>
<comment type="catalytic activity">
    <reaction evidence="10">
        <text>an acyl-CoA + a 1,2-diacyl-sn-glycerol = a triacyl-sn-glycerol + CoA</text>
        <dbReference type="Rhea" id="RHEA:10868"/>
        <dbReference type="ChEBI" id="CHEBI:17815"/>
        <dbReference type="ChEBI" id="CHEBI:57287"/>
        <dbReference type="ChEBI" id="CHEBI:58342"/>
        <dbReference type="ChEBI" id="CHEBI:64615"/>
        <dbReference type="EC" id="2.3.1.20"/>
    </reaction>
</comment>
<dbReference type="InterPro" id="IPR009721">
    <property type="entry name" value="O-acyltransferase_WSD1_C"/>
</dbReference>
<protein>
    <recommendedName>
        <fullName evidence="4">diacylglycerol O-acyltransferase</fullName>
        <ecNumber evidence="4">2.3.1.20</ecNumber>
    </recommendedName>
</protein>
<dbReference type="EMBL" id="CP066167">
    <property type="protein sequence ID" value="QQD17558.1"/>
    <property type="molecule type" value="Genomic_DNA"/>
</dbReference>
<keyword evidence="9 14" id="KW-0012">Acyltransferase</keyword>
<evidence type="ECO:0000259" key="12">
    <source>
        <dbReference type="Pfam" id="PF03007"/>
    </source>
</evidence>
<dbReference type="Pfam" id="PF03007">
    <property type="entry name" value="WS_DGAT_cat"/>
    <property type="match status" value="1"/>
</dbReference>
<feature type="domain" description="O-acyltransferase WSD1-like N-terminal" evidence="12">
    <location>
        <begin position="4"/>
        <end position="271"/>
    </location>
</feature>
<dbReference type="InterPro" id="IPR045034">
    <property type="entry name" value="O-acyltransferase_WSD1-like"/>
</dbReference>
<dbReference type="AlphaFoldDB" id="A0A7T4UQ05"/>
<evidence type="ECO:0000256" key="11">
    <source>
        <dbReference type="SAM" id="MobiDB-lite"/>
    </source>
</evidence>
<evidence type="ECO:0000313" key="14">
    <source>
        <dbReference type="EMBL" id="QQD17558.1"/>
    </source>
</evidence>
<keyword evidence="15" id="KW-1185">Reference proteome</keyword>
<dbReference type="GO" id="GO:0051701">
    <property type="term" value="P:biological process involved in interaction with host"/>
    <property type="evidence" value="ECO:0007669"/>
    <property type="project" value="TreeGrafter"/>
</dbReference>
<dbReference type="EC" id="2.3.1.20" evidence="4"/>
<keyword evidence="6 14" id="KW-0808">Transferase</keyword>
<dbReference type="GO" id="GO:0001666">
    <property type="term" value="P:response to hypoxia"/>
    <property type="evidence" value="ECO:0007669"/>
    <property type="project" value="TreeGrafter"/>
</dbReference>
<dbReference type="SUPFAM" id="SSF52777">
    <property type="entry name" value="CoA-dependent acyltransferases"/>
    <property type="match status" value="1"/>
</dbReference>
<evidence type="ECO:0000256" key="1">
    <source>
        <dbReference type="ARBA" id="ARBA00004771"/>
    </source>
</evidence>
<dbReference type="InterPro" id="IPR004255">
    <property type="entry name" value="O-acyltransferase_WSD1_N"/>
</dbReference>
<dbReference type="KEGG" id="snan:I6N98_14535"/>
<comment type="similarity">
    <text evidence="3">Belongs to the long-chain O-acyltransferase family.</text>
</comment>
<name>A0A7T4UQ05_9GAMM</name>
<evidence type="ECO:0000256" key="4">
    <source>
        <dbReference type="ARBA" id="ARBA00013244"/>
    </source>
</evidence>